<accession>A0A1N6EUR8</accession>
<comment type="function">
    <text evidence="2">Membrane-anchoring subunit of succinate dehydrogenase (SDH).</text>
</comment>
<keyword evidence="11 13" id="KW-0472">Membrane</keyword>
<name>A0A1N6EUR8_9SPHN</name>
<comment type="similarity">
    <text evidence="4">Belongs to the cytochrome b560 family.</text>
</comment>
<dbReference type="PROSITE" id="PS01000">
    <property type="entry name" value="SDH_CYT_1"/>
    <property type="match status" value="1"/>
</dbReference>
<dbReference type="GO" id="GO:0046872">
    <property type="term" value="F:metal ion binding"/>
    <property type="evidence" value="ECO:0007669"/>
    <property type="project" value="UniProtKB-KW"/>
</dbReference>
<dbReference type="Pfam" id="PF01127">
    <property type="entry name" value="Sdh_cyt"/>
    <property type="match status" value="1"/>
</dbReference>
<dbReference type="Proteomes" id="UP000185192">
    <property type="component" value="Unassembled WGS sequence"/>
</dbReference>
<dbReference type="NCBIfam" id="TIGR02970">
    <property type="entry name" value="succ_dehyd_cytB"/>
    <property type="match status" value="1"/>
</dbReference>
<dbReference type="GO" id="GO:0006099">
    <property type="term" value="P:tricarboxylic acid cycle"/>
    <property type="evidence" value="ECO:0007669"/>
    <property type="project" value="InterPro"/>
</dbReference>
<evidence type="ECO:0000256" key="13">
    <source>
        <dbReference type="SAM" id="Phobius"/>
    </source>
</evidence>
<evidence type="ECO:0000256" key="7">
    <source>
        <dbReference type="ARBA" id="ARBA00022692"/>
    </source>
</evidence>
<protein>
    <recommendedName>
        <fullName evidence="5">Succinate dehydrogenase cytochrome b556 subunit</fullName>
    </recommendedName>
</protein>
<dbReference type="PANTHER" id="PTHR10978">
    <property type="entry name" value="SUCCINATE DEHYDROGENASE CYTOCHROME B560 SUBUNIT"/>
    <property type="match status" value="1"/>
</dbReference>
<feature type="transmembrane region" description="Helical" evidence="13">
    <location>
        <begin position="172"/>
        <end position="192"/>
    </location>
</feature>
<dbReference type="InterPro" id="IPR034804">
    <property type="entry name" value="SQR/QFR_C/D"/>
</dbReference>
<comment type="subunit">
    <text evidence="12">Part of an enzyme complex containing four subunits: a flavoprotein, an iron-sulfur protein, plus two membrane-anchoring proteins, SdhC and SdhD. The complex can form homotrimers.</text>
</comment>
<dbReference type="SUPFAM" id="SSF81343">
    <property type="entry name" value="Fumarate reductase respiratory complex transmembrane subunits"/>
    <property type="match status" value="1"/>
</dbReference>
<organism evidence="14 15">
    <name type="scientific">Parasphingorhabdus marina DSM 22363</name>
    <dbReference type="NCBI Taxonomy" id="1123272"/>
    <lineage>
        <taxon>Bacteria</taxon>
        <taxon>Pseudomonadati</taxon>
        <taxon>Pseudomonadota</taxon>
        <taxon>Alphaproteobacteria</taxon>
        <taxon>Sphingomonadales</taxon>
        <taxon>Sphingomonadaceae</taxon>
        <taxon>Parasphingorhabdus</taxon>
    </lineage>
</organism>
<dbReference type="GO" id="GO:0009055">
    <property type="term" value="F:electron transfer activity"/>
    <property type="evidence" value="ECO:0007669"/>
    <property type="project" value="InterPro"/>
</dbReference>
<gene>
    <name evidence="14" type="ORF">SAMN02745824_2098</name>
</gene>
<keyword evidence="7 13" id="KW-0812">Transmembrane</keyword>
<evidence type="ECO:0000256" key="1">
    <source>
        <dbReference type="ARBA" id="ARBA00001971"/>
    </source>
</evidence>
<evidence type="ECO:0000256" key="10">
    <source>
        <dbReference type="ARBA" id="ARBA00023004"/>
    </source>
</evidence>
<dbReference type="CDD" id="cd03499">
    <property type="entry name" value="SQR_TypeC_SdhC"/>
    <property type="match status" value="1"/>
</dbReference>
<keyword evidence="15" id="KW-1185">Reference proteome</keyword>
<dbReference type="AlphaFoldDB" id="A0A1N6EUR8"/>
<evidence type="ECO:0000256" key="6">
    <source>
        <dbReference type="ARBA" id="ARBA00022617"/>
    </source>
</evidence>
<proteinExistence type="inferred from homology"/>
<keyword evidence="8" id="KW-0479">Metal-binding</keyword>
<evidence type="ECO:0000256" key="9">
    <source>
        <dbReference type="ARBA" id="ARBA00022989"/>
    </source>
</evidence>
<dbReference type="InterPro" id="IPR018495">
    <property type="entry name" value="Succ_DH_cyt_bsu_CS"/>
</dbReference>
<comment type="subcellular location">
    <subcellularLocation>
        <location evidence="3">Membrane</location>
        <topology evidence="3">Multi-pass membrane protein</topology>
    </subcellularLocation>
</comment>
<dbReference type="GO" id="GO:0016020">
    <property type="term" value="C:membrane"/>
    <property type="evidence" value="ECO:0007669"/>
    <property type="project" value="UniProtKB-SubCell"/>
</dbReference>
<comment type="cofactor">
    <cofactor evidence="1">
        <name>heme</name>
        <dbReference type="ChEBI" id="CHEBI:30413"/>
    </cofactor>
</comment>
<evidence type="ECO:0000256" key="12">
    <source>
        <dbReference type="ARBA" id="ARBA00025912"/>
    </source>
</evidence>
<evidence type="ECO:0000256" key="5">
    <source>
        <dbReference type="ARBA" id="ARBA00020076"/>
    </source>
</evidence>
<dbReference type="InterPro" id="IPR000701">
    <property type="entry name" value="SuccDH_FuR_B_TM-su"/>
</dbReference>
<evidence type="ECO:0000256" key="8">
    <source>
        <dbReference type="ARBA" id="ARBA00022723"/>
    </source>
</evidence>
<evidence type="ECO:0000256" key="4">
    <source>
        <dbReference type="ARBA" id="ARBA00007244"/>
    </source>
</evidence>
<keyword evidence="6" id="KW-0349">Heme</keyword>
<dbReference type="EMBL" id="FSQW01000002">
    <property type="protein sequence ID" value="SIN86748.1"/>
    <property type="molecule type" value="Genomic_DNA"/>
</dbReference>
<evidence type="ECO:0000313" key="15">
    <source>
        <dbReference type="Proteomes" id="UP000185192"/>
    </source>
</evidence>
<sequence length="198" mass="22331">MRVRACQNCEYFRILQLRAADLHRECVSQNDKKPARLFAWGFVFAKARTGLKRLRQGPGFRNRGQKLVKPTNRPLSPHLGIYKWGPHMLVSILHRATGDALAIAGAPLLIWWLYSISAGPETYETFTGIMTHPVGLFVLIGMTFALFEHTYSGLRHFVLDAGAGYELQQNRLWSSAVPVLALVSTAALWFFIYTKLIG</sequence>
<dbReference type="InterPro" id="IPR014314">
    <property type="entry name" value="Succ_DH_cytb556"/>
</dbReference>
<evidence type="ECO:0000313" key="14">
    <source>
        <dbReference type="EMBL" id="SIN86748.1"/>
    </source>
</evidence>
<keyword evidence="10" id="KW-0408">Iron</keyword>
<feature type="transmembrane region" description="Helical" evidence="13">
    <location>
        <begin position="134"/>
        <end position="151"/>
    </location>
</feature>
<feature type="transmembrane region" description="Helical" evidence="13">
    <location>
        <begin position="92"/>
        <end position="114"/>
    </location>
</feature>
<evidence type="ECO:0000256" key="2">
    <source>
        <dbReference type="ARBA" id="ARBA00004050"/>
    </source>
</evidence>
<evidence type="ECO:0000256" key="11">
    <source>
        <dbReference type="ARBA" id="ARBA00023136"/>
    </source>
</evidence>
<dbReference type="Gene3D" id="1.20.1300.10">
    <property type="entry name" value="Fumarate reductase/succinate dehydrogenase, transmembrane subunit"/>
    <property type="match status" value="1"/>
</dbReference>
<evidence type="ECO:0000256" key="3">
    <source>
        <dbReference type="ARBA" id="ARBA00004141"/>
    </source>
</evidence>
<dbReference type="STRING" id="1123272.SAMN02745824_2098"/>
<dbReference type="PANTHER" id="PTHR10978:SF5">
    <property type="entry name" value="SUCCINATE DEHYDROGENASE CYTOCHROME B560 SUBUNIT, MITOCHONDRIAL"/>
    <property type="match status" value="1"/>
</dbReference>
<keyword evidence="9 13" id="KW-1133">Transmembrane helix</keyword>
<dbReference type="OrthoDB" id="9799441at2"/>
<reference evidence="15" key="1">
    <citation type="submission" date="2016-11" db="EMBL/GenBank/DDBJ databases">
        <authorList>
            <person name="Varghese N."/>
            <person name="Submissions S."/>
        </authorList>
    </citation>
    <scope>NUCLEOTIDE SEQUENCE [LARGE SCALE GENOMIC DNA]</scope>
    <source>
        <strain evidence="15">DSM 22363</strain>
    </source>
</reference>